<gene>
    <name evidence="2" type="ORF">BASA50_008419</name>
</gene>
<evidence type="ECO:0000313" key="3">
    <source>
        <dbReference type="Proteomes" id="UP001648503"/>
    </source>
</evidence>
<dbReference type="EMBL" id="JAFCIX010000393">
    <property type="protein sequence ID" value="KAH6591905.1"/>
    <property type="molecule type" value="Genomic_DNA"/>
</dbReference>
<comment type="caution">
    <text evidence="2">The sequence shown here is derived from an EMBL/GenBank/DDBJ whole genome shotgun (WGS) entry which is preliminary data.</text>
</comment>
<feature type="region of interest" description="Disordered" evidence="1">
    <location>
        <begin position="454"/>
        <end position="473"/>
    </location>
</feature>
<accession>A0ABQ8F490</accession>
<sequence length="531" mass="59304">MVDRTFYDGYRQQVSASRYQQGISNNPHRPALRGQHMSFIDRWQGRTRPLLTQPLLNVNHLKPVKPIRDLPTGQTMLYPAWWGHEEHVVIDPLQDKSDGSRSINSGSMHSNSSSAARHHRYHPNDGDYPRLMAATVSVSRSKADGAPAGVCSTFLAQEAWSPLADPQPYPKRQIDESTQTDLVTIIIPDKPGHSEHQRRARGAESALSISSRTETKHEHPFYSNNRQSKAVAPVMATSSQLYTQSRPHYNNSVPNPRSSYNDNQIPTRDANEEAATLLRSRPTSRKSFQDPSLRRSAPSITQNISPKKYQPPVSFVIPLSPTHISSSRKPSRTSTRRMQSPRSPSMSQGYSHHPPSAVDIMSDLYDIPIDESRGYSSFSYSHQRLSPTPHPLDENLMTRDASSTLSWTRQVDRSLSKSQRESSVSSSHDIVEPSDFSYGDVYPRNVSIQRARSVSPLVSPSTENHTGDSTNDSISGRGVMQLVDSFLASSFLGFLDMTNAEMIESRGDLSDIESDVDRFVLPDLSVNELLA</sequence>
<feature type="region of interest" description="Disordered" evidence="1">
    <location>
        <begin position="189"/>
        <end position="232"/>
    </location>
</feature>
<organism evidence="2 3">
    <name type="scientific">Batrachochytrium salamandrivorans</name>
    <dbReference type="NCBI Taxonomy" id="1357716"/>
    <lineage>
        <taxon>Eukaryota</taxon>
        <taxon>Fungi</taxon>
        <taxon>Fungi incertae sedis</taxon>
        <taxon>Chytridiomycota</taxon>
        <taxon>Chytridiomycota incertae sedis</taxon>
        <taxon>Chytridiomycetes</taxon>
        <taxon>Rhizophydiales</taxon>
        <taxon>Rhizophydiales incertae sedis</taxon>
        <taxon>Batrachochytrium</taxon>
    </lineage>
</organism>
<feature type="region of interest" description="Disordered" evidence="1">
    <location>
        <begin position="379"/>
        <end position="430"/>
    </location>
</feature>
<keyword evidence="3" id="KW-1185">Reference proteome</keyword>
<feature type="compositionally biased region" description="Polar residues" evidence="1">
    <location>
        <begin position="400"/>
        <end position="409"/>
    </location>
</feature>
<evidence type="ECO:0000313" key="2">
    <source>
        <dbReference type="EMBL" id="KAH6591905.1"/>
    </source>
</evidence>
<protein>
    <submittedName>
        <fullName evidence="2">Uncharacterized protein</fullName>
    </submittedName>
</protein>
<reference evidence="2 3" key="1">
    <citation type="submission" date="2021-02" db="EMBL/GenBank/DDBJ databases">
        <title>Variation within the Batrachochytrium salamandrivorans European outbreak.</title>
        <authorList>
            <person name="Kelly M."/>
            <person name="Pasmans F."/>
            <person name="Shea T.P."/>
            <person name="Munoz J.F."/>
            <person name="Carranza S."/>
            <person name="Cuomo C.A."/>
            <person name="Martel A."/>
        </authorList>
    </citation>
    <scope>NUCLEOTIDE SEQUENCE [LARGE SCALE GENOMIC DNA]</scope>
    <source>
        <strain evidence="2 3">AMFP18/2</strain>
    </source>
</reference>
<feature type="compositionally biased region" description="Basic and acidic residues" evidence="1">
    <location>
        <begin position="410"/>
        <end position="420"/>
    </location>
</feature>
<feature type="region of interest" description="Disordered" evidence="1">
    <location>
        <begin position="96"/>
        <end position="126"/>
    </location>
</feature>
<feature type="compositionally biased region" description="Polar residues" evidence="1">
    <location>
        <begin position="245"/>
        <end position="266"/>
    </location>
</feature>
<name>A0ABQ8F490_9FUNG</name>
<feature type="region of interest" description="Disordered" evidence="1">
    <location>
        <begin position="245"/>
        <end position="357"/>
    </location>
</feature>
<proteinExistence type="predicted"/>
<feature type="compositionally biased region" description="Low complexity" evidence="1">
    <location>
        <begin position="100"/>
        <end position="115"/>
    </location>
</feature>
<feature type="compositionally biased region" description="Low complexity" evidence="1">
    <location>
        <begin position="336"/>
        <end position="348"/>
    </location>
</feature>
<evidence type="ECO:0000256" key="1">
    <source>
        <dbReference type="SAM" id="MobiDB-lite"/>
    </source>
</evidence>
<dbReference type="Proteomes" id="UP001648503">
    <property type="component" value="Unassembled WGS sequence"/>
</dbReference>